<accession>A0ABZ0Z4U7</accession>
<dbReference type="Proteomes" id="UP001346559">
    <property type="component" value="Segment"/>
</dbReference>
<dbReference type="EMBL" id="OR769218">
    <property type="protein sequence ID" value="WQJ54201.1"/>
    <property type="molecule type" value="Genomic_DNA"/>
</dbReference>
<name>A0ABZ0Z4U7_9CAUD</name>
<organism evidence="1 2">
    <name type="scientific">phage Lak_Megaphage_RVC_AP1_GC26</name>
    <dbReference type="NCBI Taxonomy" id="3109224"/>
    <lineage>
        <taxon>Viruses</taxon>
        <taxon>Duplodnaviria</taxon>
        <taxon>Heunggongvirae</taxon>
        <taxon>Uroviricota</taxon>
        <taxon>Caudoviricetes</taxon>
        <taxon>Caudoviricetes code 15 clade</taxon>
    </lineage>
</organism>
<evidence type="ECO:0000313" key="2">
    <source>
        <dbReference type="Proteomes" id="UP001346559"/>
    </source>
</evidence>
<proteinExistence type="predicted"/>
<keyword evidence="2" id="KW-1185">Reference proteome</keyword>
<reference evidence="1 2" key="1">
    <citation type="submission" date="2023-11" db="EMBL/GenBank/DDBJ databases">
        <authorList>
            <person name="Cook R."/>
            <person name="Crisci M."/>
            <person name="Pye H."/>
            <person name="Adriaenssens E."/>
            <person name="Santini J."/>
        </authorList>
    </citation>
    <scope>NUCLEOTIDE SEQUENCE [LARGE SCALE GENOMIC DNA]</scope>
    <source>
        <strain evidence="1">Lak_Megaphage_RVC_AP1_GC26</strain>
    </source>
</reference>
<evidence type="ECO:0000313" key="1">
    <source>
        <dbReference type="EMBL" id="WQJ54201.1"/>
    </source>
</evidence>
<protein>
    <submittedName>
        <fullName evidence="1">Uncharacterized protein</fullName>
    </submittedName>
</protein>
<sequence>MNNSLYNKIITNVSKVVKKSINEAYDTSIYDNWYESFDELSILNSAGKIGDILQINQDDEYRIKSANSVNESVFDDIDFDVDYGAIIFDKLNKWKDFAICFGEGLWVYLDWIGLNKRLSWAQIGTKLQQDKIQNTNGYVKTQYILNNYKKSIKGTIWEEVQNCKYPIYIPTKKQLERIYKINEKYKLMRLSTSDFWSSSQCVRSDSDYKDAFSVDFSYGGVYLNSKTNEFCSVALLHF</sequence>